<gene>
    <name evidence="1" type="ORF">BDY19DRAFT_936105</name>
</gene>
<protein>
    <submittedName>
        <fullName evidence="1">Uncharacterized protein</fullName>
    </submittedName>
</protein>
<dbReference type="EMBL" id="MU274907">
    <property type="protein sequence ID" value="KAI0090593.1"/>
    <property type="molecule type" value="Genomic_DNA"/>
</dbReference>
<name>A0ACB8U8Q5_9APHY</name>
<keyword evidence="2" id="KW-1185">Reference proteome</keyword>
<reference evidence="1" key="1">
    <citation type="journal article" date="2021" name="Environ. Microbiol.">
        <title>Gene family expansions and transcriptome signatures uncover fungal adaptations to wood decay.</title>
        <authorList>
            <person name="Hage H."/>
            <person name="Miyauchi S."/>
            <person name="Viragh M."/>
            <person name="Drula E."/>
            <person name="Min B."/>
            <person name="Chaduli D."/>
            <person name="Navarro D."/>
            <person name="Favel A."/>
            <person name="Norest M."/>
            <person name="Lesage-Meessen L."/>
            <person name="Balint B."/>
            <person name="Merenyi Z."/>
            <person name="de Eugenio L."/>
            <person name="Morin E."/>
            <person name="Martinez A.T."/>
            <person name="Baldrian P."/>
            <person name="Stursova M."/>
            <person name="Martinez M.J."/>
            <person name="Novotny C."/>
            <person name="Magnuson J.K."/>
            <person name="Spatafora J.W."/>
            <person name="Maurice S."/>
            <person name="Pangilinan J."/>
            <person name="Andreopoulos W."/>
            <person name="LaButti K."/>
            <person name="Hundley H."/>
            <person name="Na H."/>
            <person name="Kuo A."/>
            <person name="Barry K."/>
            <person name="Lipzen A."/>
            <person name="Henrissat B."/>
            <person name="Riley R."/>
            <person name="Ahrendt S."/>
            <person name="Nagy L.G."/>
            <person name="Grigoriev I.V."/>
            <person name="Martin F."/>
            <person name="Rosso M.N."/>
        </authorList>
    </citation>
    <scope>NUCLEOTIDE SEQUENCE</scope>
    <source>
        <strain evidence="1">CBS 384.51</strain>
    </source>
</reference>
<comment type="caution">
    <text evidence="1">The sequence shown here is derived from an EMBL/GenBank/DDBJ whole genome shotgun (WGS) entry which is preliminary data.</text>
</comment>
<sequence>MPNVRGRNRQALDDKTSGNTPHTTGKRKAIATPGPHEFLDVGATKKIPAPNFSALDIEDDDDGEQSSLQPKAAGSTPLPLRPQRRALESHPGPSSPPKRRAYSPLPPSSPPSVSSDDLEYENAVPLRVQGPLTPPPELSEAGDENFVEQDNKENEFGNEDEDEDTDEVLPVHFAKLGPEKESSEDDPFGFTALERRLRSQREARCYSFELLPEAQPLRKGKGLIRSRAPLGELSFDRGASTSTLKDRHPTPYHQSDDLEDMYFDPNELRDPVSSEFEEIGENTGTSAPVGLEGLEAEMNEEEQAELAREEQKNKVKAKAKAQSFEPSSSTEEVDPLRTPRPQHVANIYPLRSPFSSAEGTPCDRSLPDSPLSSPSPMKSMAVFHTLPVSSTRKGMLSPAKAGPRPLVELPPSKRRRVTFGKENSTIFDSEKSESSIFPATELEKLVPKRPIVRRSTRTSTAAKTTAASKPRSSSTAASSPMNRGRGRPPIKVEEIAFESTAVPETSEYETPNESSAVTRKRRTGSNQALSKKAKSQVPSSSRAAPTSRRGRPPNSARPISKGKGKAKALPSGFEDEDEDEARKRRERIEYFKKLDEIKLEKEDVFVI</sequence>
<dbReference type="Proteomes" id="UP001055072">
    <property type="component" value="Unassembled WGS sequence"/>
</dbReference>
<evidence type="ECO:0000313" key="2">
    <source>
        <dbReference type="Proteomes" id="UP001055072"/>
    </source>
</evidence>
<proteinExistence type="predicted"/>
<evidence type="ECO:0000313" key="1">
    <source>
        <dbReference type="EMBL" id="KAI0090593.1"/>
    </source>
</evidence>
<accession>A0ACB8U8Q5</accession>
<organism evidence="1 2">
    <name type="scientific">Irpex rosettiformis</name>
    <dbReference type="NCBI Taxonomy" id="378272"/>
    <lineage>
        <taxon>Eukaryota</taxon>
        <taxon>Fungi</taxon>
        <taxon>Dikarya</taxon>
        <taxon>Basidiomycota</taxon>
        <taxon>Agaricomycotina</taxon>
        <taxon>Agaricomycetes</taxon>
        <taxon>Polyporales</taxon>
        <taxon>Irpicaceae</taxon>
        <taxon>Irpex</taxon>
    </lineage>
</organism>